<evidence type="ECO:0000313" key="1">
    <source>
        <dbReference type="EMBL" id="RSK43095.1"/>
    </source>
</evidence>
<protein>
    <submittedName>
        <fullName evidence="1">Uncharacterized protein</fullName>
    </submittedName>
</protein>
<reference evidence="1 2" key="1">
    <citation type="submission" date="2018-12" db="EMBL/GenBank/DDBJ databases">
        <authorList>
            <person name="Feng G."/>
            <person name="Zhu H."/>
        </authorList>
    </citation>
    <scope>NUCLEOTIDE SEQUENCE [LARGE SCALE GENOMIC DNA]</scope>
    <source>
        <strain evidence="1 2">KCTC 12533</strain>
    </source>
</reference>
<dbReference type="EMBL" id="RWIT01000027">
    <property type="protein sequence ID" value="RSK43095.1"/>
    <property type="molecule type" value="Genomic_DNA"/>
</dbReference>
<dbReference type="PANTHER" id="PTHR35580">
    <property type="entry name" value="CELL SURFACE GLYCOPROTEIN (S-LAYER PROTEIN)-LIKE PROTEIN"/>
    <property type="match status" value="1"/>
</dbReference>
<dbReference type="Proteomes" id="UP000273500">
    <property type="component" value="Unassembled WGS sequence"/>
</dbReference>
<dbReference type="SUPFAM" id="SSF101898">
    <property type="entry name" value="NHL repeat"/>
    <property type="match status" value="1"/>
</dbReference>
<proteinExistence type="predicted"/>
<dbReference type="AlphaFoldDB" id="A0A428K9I0"/>
<sequence length="465" mass="47451">MLLTLAAGGPVVAQAQQLPWRWLQQGTEARSAVLQRLVTDAAGNTYLTGRFSGQLRLGATRLVSQGRSDAFVAKLTSGGQWAWAVAAGGSGSDEATDLALDATGNVLVTGAFEDIATFGLQKVTSQGRQDVFVAALTPEGRWRGVLTAGGPGQDEAMAVTVDAHHAVWVGGRFQDRAVFGGHHLQAAAGNDGFVARLDPTGTWEWARQLDASEQGAVRRMVVDAQGGVVVTGYVGGTARFGEHPLVSQGTHNGYVARLSSSGTWQWASGGLSTSTTYASAVVVDEQNQVFVAGSYSGTTAFGPHQLTSHGGDDAFVACLTPTGEWHWVRSVQGPALETVRDLAWVAPGTLGVVGSSSREAVCAGIRLPGQGGLDVLLGRLTVDGRWLEVRTVGTAGADEGTALGLGANGELLVGGTLSGTDFAAGIAPQVFVGQCQLPPAGPAAPVTAGGGLPGPVAGRPAAAAQ</sequence>
<comment type="caution">
    <text evidence="1">The sequence shown here is derived from an EMBL/GenBank/DDBJ whole genome shotgun (WGS) entry which is preliminary data.</text>
</comment>
<gene>
    <name evidence="1" type="ORF">EI291_22315</name>
</gene>
<evidence type="ECO:0000313" key="2">
    <source>
        <dbReference type="Proteomes" id="UP000273500"/>
    </source>
</evidence>
<name>A0A428K9I0_9BACT</name>
<organism evidence="1 2">
    <name type="scientific">Hymenobacter rigui</name>
    <dbReference type="NCBI Taxonomy" id="334424"/>
    <lineage>
        <taxon>Bacteria</taxon>
        <taxon>Pseudomonadati</taxon>
        <taxon>Bacteroidota</taxon>
        <taxon>Cytophagia</taxon>
        <taxon>Cytophagales</taxon>
        <taxon>Hymenobacteraceae</taxon>
        <taxon>Hymenobacter</taxon>
    </lineage>
</organism>
<keyword evidence="2" id="KW-1185">Reference proteome</keyword>
<dbReference type="Gene3D" id="2.80.10.50">
    <property type="match status" value="1"/>
</dbReference>
<dbReference type="PANTHER" id="PTHR35580:SF1">
    <property type="entry name" value="PHYTASE-LIKE DOMAIN-CONTAINING PROTEIN"/>
    <property type="match status" value="1"/>
</dbReference>
<accession>A0A428K9I0</accession>
<dbReference type="InterPro" id="IPR052918">
    <property type="entry name" value="Motility_Chemotaxis_Reg"/>
</dbReference>